<name>A0A0A8YNK7_ARUDO</name>
<reference evidence="2" key="2">
    <citation type="journal article" date="2015" name="Data Brief">
        <title>Shoot transcriptome of the giant reed, Arundo donax.</title>
        <authorList>
            <person name="Barrero R.A."/>
            <person name="Guerrero F.D."/>
            <person name="Moolhuijzen P."/>
            <person name="Goolsby J.A."/>
            <person name="Tidwell J."/>
            <person name="Bellgard S.E."/>
            <person name="Bellgard M.I."/>
        </authorList>
    </citation>
    <scope>NUCLEOTIDE SEQUENCE</scope>
    <source>
        <tissue evidence="2">Shoot tissue taken approximately 20 cm above the soil surface</tissue>
    </source>
</reference>
<sequence length="26" mass="3022">MKGEGRQVNTKHSMVEQDVEEFRLSS</sequence>
<evidence type="ECO:0000256" key="1">
    <source>
        <dbReference type="SAM" id="MobiDB-lite"/>
    </source>
</evidence>
<evidence type="ECO:0000313" key="2">
    <source>
        <dbReference type="EMBL" id="JAD27343.1"/>
    </source>
</evidence>
<dbReference type="AlphaFoldDB" id="A0A0A8YNK7"/>
<feature type="region of interest" description="Disordered" evidence="1">
    <location>
        <begin position="1"/>
        <end position="26"/>
    </location>
</feature>
<proteinExistence type="predicted"/>
<accession>A0A0A8YNK7</accession>
<dbReference type="EMBL" id="GBRH01270552">
    <property type="protein sequence ID" value="JAD27343.1"/>
    <property type="molecule type" value="Transcribed_RNA"/>
</dbReference>
<organism evidence="2">
    <name type="scientific">Arundo donax</name>
    <name type="common">Giant reed</name>
    <name type="synonym">Donax arundinaceus</name>
    <dbReference type="NCBI Taxonomy" id="35708"/>
    <lineage>
        <taxon>Eukaryota</taxon>
        <taxon>Viridiplantae</taxon>
        <taxon>Streptophyta</taxon>
        <taxon>Embryophyta</taxon>
        <taxon>Tracheophyta</taxon>
        <taxon>Spermatophyta</taxon>
        <taxon>Magnoliopsida</taxon>
        <taxon>Liliopsida</taxon>
        <taxon>Poales</taxon>
        <taxon>Poaceae</taxon>
        <taxon>PACMAD clade</taxon>
        <taxon>Arundinoideae</taxon>
        <taxon>Arundineae</taxon>
        <taxon>Arundo</taxon>
    </lineage>
</organism>
<reference evidence="2" key="1">
    <citation type="submission" date="2014-09" db="EMBL/GenBank/DDBJ databases">
        <authorList>
            <person name="Magalhaes I.L.F."/>
            <person name="Oliveira U."/>
            <person name="Santos F.R."/>
            <person name="Vidigal T.H.D.A."/>
            <person name="Brescovit A.D."/>
            <person name="Santos A.J."/>
        </authorList>
    </citation>
    <scope>NUCLEOTIDE SEQUENCE</scope>
    <source>
        <tissue evidence="2">Shoot tissue taken approximately 20 cm above the soil surface</tissue>
    </source>
</reference>
<protein>
    <submittedName>
        <fullName evidence="2">Uncharacterized protein</fullName>
    </submittedName>
</protein>